<dbReference type="Pfam" id="PF02931">
    <property type="entry name" value="Neur_chan_LBD"/>
    <property type="match status" value="1"/>
</dbReference>
<evidence type="ECO:0000313" key="15">
    <source>
        <dbReference type="EMBL" id="KFM60910.1"/>
    </source>
</evidence>
<dbReference type="InterPro" id="IPR006202">
    <property type="entry name" value="Neur_chan_lig-bd"/>
</dbReference>
<reference evidence="15 16" key="1">
    <citation type="submission" date="2013-11" db="EMBL/GenBank/DDBJ databases">
        <title>Genome sequencing of Stegodyphus mimosarum.</title>
        <authorList>
            <person name="Bechsgaard J."/>
        </authorList>
    </citation>
    <scope>NUCLEOTIDE SEQUENCE [LARGE SCALE GENOMIC DNA]</scope>
</reference>
<feature type="non-terminal residue" evidence="15">
    <location>
        <position position="392"/>
    </location>
</feature>
<keyword evidence="5 11" id="KW-0812">Transmembrane</keyword>
<name>A0A087T721_STEMI</name>
<feature type="domain" description="Neurotransmitter-gated ion-channel transmembrane" evidence="14">
    <location>
        <begin position="243"/>
        <end position="326"/>
    </location>
</feature>
<dbReference type="AlphaFoldDB" id="A0A087T721"/>
<dbReference type="PANTHER" id="PTHR18945">
    <property type="entry name" value="NEUROTRANSMITTER GATED ION CHANNEL"/>
    <property type="match status" value="1"/>
</dbReference>
<keyword evidence="4" id="KW-1003">Cell membrane</keyword>
<evidence type="ECO:0000259" key="14">
    <source>
        <dbReference type="Pfam" id="PF02932"/>
    </source>
</evidence>
<feature type="transmembrane region" description="Helical" evidence="11">
    <location>
        <begin position="236"/>
        <end position="259"/>
    </location>
</feature>
<evidence type="ECO:0000259" key="13">
    <source>
        <dbReference type="Pfam" id="PF02931"/>
    </source>
</evidence>
<comment type="subcellular location">
    <subcellularLocation>
        <location evidence="2">Cell membrane</location>
    </subcellularLocation>
    <subcellularLocation>
        <location evidence="1">Membrane</location>
        <topology evidence="1">Multi-pass membrane protein</topology>
    </subcellularLocation>
</comment>
<evidence type="ECO:0000256" key="12">
    <source>
        <dbReference type="SAM" id="SignalP"/>
    </source>
</evidence>
<dbReference type="Gene3D" id="2.70.170.10">
    <property type="entry name" value="Neurotransmitter-gated ion-channel ligand-binding domain"/>
    <property type="match status" value="1"/>
</dbReference>
<evidence type="ECO:0000256" key="2">
    <source>
        <dbReference type="ARBA" id="ARBA00004236"/>
    </source>
</evidence>
<dbReference type="Gene3D" id="1.20.58.390">
    <property type="entry name" value="Neurotransmitter-gated ion-channel transmembrane domain"/>
    <property type="match status" value="1"/>
</dbReference>
<dbReference type="GO" id="GO:0005254">
    <property type="term" value="F:chloride channel activity"/>
    <property type="evidence" value="ECO:0007669"/>
    <property type="project" value="UniProtKB-ARBA"/>
</dbReference>
<dbReference type="GO" id="GO:0005886">
    <property type="term" value="C:plasma membrane"/>
    <property type="evidence" value="ECO:0007669"/>
    <property type="project" value="UniProtKB-SubCell"/>
</dbReference>
<keyword evidence="16" id="KW-1185">Reference proteome</keyword>
<dbReference type="SUPFAM" id="SSF90112">
    <property type="entry name" value="Neurotransmitter-gated ion-channel transmembrane pore"/>
    <property type="match status" value="1"/>
</dbReference>
<feature type="chain" id="PRO_5001829358" evidence="12">
    <location>
        <begin position="24"/>
        <end position="392"/>
    </location>
</feature>
<organism evidence="15 16">
    <name type="scientific">Stegodyphus mimosarum</name>
    <name type="common">African social velvet spider</name>
    <dbReference type="NCBI Taxonomy" id="407821"/>
    <lineage>
        <taxon>Eukaryota</taxon>
        <taxon>Metazoa</taxon>
        <taxon>Ecdysozoa</taxon>
        <taxon>Arthropoda</taxon>
        <taxon>Chelicerata</taxon>
        <taxon>Arachnida</taxon>
        <taxon>Araneae</taxon>
        <taxon>Araneomorphae</taxon>
        <taxon>Entelegynae</taxon>
        <taxon>Eresoidea</taxon>
        <taxon>Eresidae</taxon>
        <taxon>Stegodyphus</taxon>
    </lineage>
</organism>
<evidence type="ECO:0000256" key="11">
    <source>
        <dbReference type="SAM" id="Phobius"/>
    </source>
</evidence>
<dbReference type="PRINTS" id="PR00253">
    <property type="entry name" value="GABAARECEPTR"/>
</dbReference>
<dbReference type="CDD" id="cd18993">
    <property type="entry name" value="LGIC_ECD_GluCl"/>
    <property type="match status" value="1"/>
</dbReference>
<evidence type="ECO:0000256" key="6">
    <source>
        <dbReference type="ARBA" id="ARBA00022729"/>
    </source>
</evidence>
<dbReference type="PRINTS" id="PR00252">
    <property type="entry name" value="NRIONCHANNEL"/>
</dbReference>
<evidence type="ECO:0000256" key="9">
    <source>
        <dbReference type="ARBA" id="ARBA00023136"/>
    </source>
</evidence>
<accession>A0A087T721</accession>
<keyword evidence="10" id="KW-0407">Ion channel</keyword>
<dbReference type="InterPro" id="IPR006201">
    <property type="entry name" value="Neur_channel"/>
</dbReference>
<dbReference type="NCBIfam" id="TIGR00860">
    <property type="entry name" value="LIC"/>
    <property type="match status" value="1"/>
</dbReference>
<dbReference type="EMBL" id="KK113733">
    <property type="protein sequence ID" value="KFM60910.1"/>
    <property type="molecule type" value="Genomic_DNA"/>
</dbReference>
<proteinExistence type="predicted"/>
<feature type="transmembrane region" description="Helical" evidence="11">
    <location>
        <begin position="369"/>
        <end position="388"/>
    </location>
</feature>
<feature type="transmembrane region" description="Helical" evidence="11">
    <location>
        <begin position="271"/>
        <end position="289"/>
    </location>
</feature>
<keyword evidence="8" id="KW-0406">Ion transport</keyword>
<evidence type="ECO:0000256" key="1">
    <source>
        <dbReference type="ARBA" id="ARBA00004141"/>
    </source>
</evidence>
<dbReference type="GO" id="GO:0099095">
    <property type="term" value="F:ligand-gated monoatomic anion channel activity"/>
    <property type="evidence" value="ECO:0007669"/>
    <property type="project" value="UniProtKB-ARBA"/>
</dbReference>
<feature type="transmembrane region" description="Helical" evidence="11">
    <location>
        <begin position="301"/>
        <end position="321"/>
    </location>
</feature>
<keyword evidence="3" id="KW-0813">Transport</keyword>
<dbReference type="InterPro" id="IPR036734">
    <property type="entry name" value="Neur_chan_lig-bd_sf"/>
</dbReference>
<dbReference type="Pfam" id="PF02932">
    <property type="entry name" value="Neur_chan_memb"/>
    <property type="match status" value="1"/>
</dbReference>
<dbReference type="GO" id="GO:0005230">
    <property type="term" value="F:extracellular ligand-gated monoatomic ion channel activity"/>
    <property type="evidence" value="ECO:0007669"/>
    <property type="project" value="InterPro"/>
</dbReference>
<dbReference type="InterPro" id="IPR006028">
    <property type="entry name" value="GABAA/Glycine_rcpt"/>
</dbReference>
<keyword evidence="7 11" id="KW-1133">Transmembrane helix</keyword>
<evidence type="ECO:0000313" key="16">
    <source>
        <dbReference type="Proteomes" id="UP000054359"/>
    </source>
</evidence>
<dbReference type="Proteomes" id="UP000054359">
    <property type="component" value="Unassembled WGS sequence"/>
</dbReference>
<evidence type="ECO:0000256" key="3">
    <source>
        <dbReference type="ARBA" id="ARBA00022448"/>
    </source>
</evidence>
<evidence type="ECO:0000256" key="10">
    <source>
        <dbReference type="ARBA" id="ARBA00023303"/>
    </source>
</evidence>
<sequence>MVLRTPLPLLILLLFCHSAPSGASPFAEQKIILDTIFRDYDLRIRPDGNNGTDPVVVRVNMYVRRISNIDDSKMEYETQLTFRQSWIDDRLKYDDKNKFPYLTMNLPHKIWKPDVFFSNERSGKFHNIIMPNNFIRIYPDGNVLYSIRISLKLSAPTNLAHFPFDKQMRSIVLASYGYTTKDLVFLWKRINPVQVSKNLHLTKFTMNSVFFDYCTSKTNTGEYSCMNVVFQFSRNLTYYLVRVYIPTVALVLLSFVTFWLHSQLTKVRLSIWMGSFICFFIVSISTRNVVPQTSSTTALEIWMGMCVCFMFGVLLELSLVIHMNEKCEELNISSEHIAEEKTVNGLLRFTAVPLQWFNKYSTKRQRTDAIARVLFPSVFALFNFIYWLKYAT</sequence>
<dbReference type="OMA" id="YWTKYSQ"/>
<evidence type="ECO:0000256" key="5">
    <source>
        <dbReference type="ARBA" id="ARBA00022692"/>
    </source>
</evidence>
<dbReference type="InterPro" id="IPR038050">
    <property type="entry name" value="Neuro_actylchol_rec"/>
</dbReference>
<dbReference type="GO" id="GO:0004888">
    <property type="term" value="F:transmembrane signaling receptor activity"/>
    <property type="evidence" value="ECO:0007669"/>
    <property type="project" value="InterPro"/>
</dbReference>
<keyword evidence="9 11" id="KW-0472">Membrane</keyword>
<dbReference type="STRING" id="407821.A0A087T721"/>
<evidence type="ECO:0000256" key="8">
    <source>
        <dbReference type="ARBA" id="ARBA00023065"/>
    </source>
</evidence>
<evidence type="ECO:0000256" key="7">
    <source>
        <dbReference type="ARBA" id="ARBA00022989"/>
    </source>
</evidence>
<keyword evidence="6 12" id="KW-0732">Signal</keyword>
<gene>
    <name evidence="15" type="ORF">X975_16813</name>
</gene>
<dbReference type="SUPFAM" id="SSF63712">
    <property type="entry name" value="Nicotinic receptor ligand binding domain-like"/>
    <property type="match status" value="1"/>
</dbReference>
<feature type="signal peptide" evidence="12">
    <location>
        <begin position="1"/>
        <end position="23"/>
    </location>
</feature>
<evidence type="ECO:0000256" key="4">
    <source>
        <dbReference type="ARBA" id="ARBA00022475"/>
    </source>
</evidence>
<feature type="domain" description="Neurotransmitter-gated ion-channel ligand-binding" evidence="13">
    <location>
        <begin position="32"/>
        <end position="234"/>
    </location>
</feature>
<dbReference type="OrthoDB" id="407674at2759"/>
<dbReference type="InterPro" id="IPR006029">
    <property type="entry name" value="Neurotrans-gated_channel_TM"/>
</dbReference>
<protein>
    <submittedName>
        <fullName evidence="15">Glutamate-gated chloride channel</fullName>
    </submittedName>
</protein>
<dbReference type="InterPro" id="IPR036719">
    <property type="entry name" value="Neuro-gated_channel_TM_sf"/>
</dbReference>